<comment type="similarity">
    <text evidence="1">Belongs to the cytochrome P450 family.</text>
</comment>
<feature type="region of interest" description="Disordered" evidence="5">
    <location>
        <begin position="353"/>
        <end position="376"/>
    </location>
</feature>
<evidence type="ECO:0000256" key="6">
    <source>
        <dbReference type="SAM" id="Phobius"/>
    </source>
</evidence>
<keyword evidence="6" id="KW-1133">Transmembrane helix</keyword>
<keyword evidence="2" id="KW-0349">Heme</keyword>
<dbReference type="SUPFAM" id="SSF48264">
    <property type="entry name" value="Cytochrome P450"/>
    <property type="match status" value="1"/>
</dbReference>
<name>A0AAE0KDM6_9PEZI</name>
<sequence length="594" mass="65139">MDSHLAPSAMGAVFLCALGCWAVMRAQSGSGTKPRSSSILATVFETFMFLQAALAKLGLPILGRPMYRIRGPKNVADFFHNTQATVNKVQLYFLHHGLGLPSSAADVYLSDNSGARPKPIIGSSTPAKDRFMFIGHQRLVAGLLQGGLAPATARFERHLAESLLLEGNSSSSSSSSSTEEVQVPGWQHVADLEDFFRKHIATSLFRALFGDKLLELRPTFVRDVWELDRGMLGLLAQLPRFCIPQTYKLREELLATIKTWHALALAAGARGGTGDDHHTHDADSDPHWGTGMMRERYRELMQTRGQDEESMAAYDLSLIWGTMTNAVPAAMTLLLHILRSKEDLLPSLHASLSSLQRQQQQQQQQRDGRRGRPTIKDLESIPLLSSMYAETLRYGMRIDVPRTAPYADVAFPSPAHYPAVDAVVVPRGALMAANMWDAHGDERVWDTKSGAHPVDSFWARRFLVDPRDPSSGPAVTTTVRKTTTVSSGELATVDDEEVAMSAAQRAKGGVHFSLDGLDGAWIPYGGGLHACPGRLLAKRVILISVAMLVTNFDFELLADEAAMDLNFKAPMAIARPTGLVPFRMRRREDATAFA</sequence>
<dbReference type="Gene3D" id="1.10.630.10">
    <property type="entry name" value="Cytochrome P450"/>
    <property type="match status" value="1"/>
</dbReference>
<keyword evidence="6" id="KW-0472">Membrane</keyword>
<dbReference type="PANTHER" id="PTHR24304:SF2">
    <property type="entry name" value="24-HYDROXYCHOLESTEROL 7-ALPHA-HYDROXYLASE"/>
    <property type="match status" value="1"/>
</dbReference>
<evidence type="ECO:0000313" key="8">
    <source>
        <dbReference type="Proteomes" id="UP001287356"/>
    </source>
</evidence>
<organism evidence="7 8">
    <name type="scientific">Lasiosphaeria ovina</name>
    <dbReference type="NCBI Taxonomy" id="92902"/>
    <lineage>
        <taxon>Eukaryota</taxon>
        <taxon>Fungi</taxon>
        <taxon>Dikarya</taxon>
        <taxon>Ascomycota</taxon>
        <taxon>Pezizomycotina</taxon>
        <taxon>Sordariomycetes</taxon>
        <taxon>Sordariomycetidae</taxon>
        <taxon>Sordariales</taxon>
        <taxon>Lasiosphaeriaceae</taxon>
        <taxon>Lasiosphaeria</taxon>
    </lineage>
</organism>
<dbReference type="InterPro" id="IPR050529">
    <property type="entry name" value="CYP450_sterol_14alpha_dmase"/>
</dbReference>
<feature type="transmembrane region" description="Helical" evidence="6">
    <location>
        <begin position="38"/>
        <end position="59"/>
    </location>
</feature>
<evidence type="ECO:0000313" key="7">
    <source>
        <dbReference type="EMBL" id="KAK3374272.1"/>
    </source>
</evidence>
<protein>
    <submittedName>
        <fullName evidence="7">Cytochrome P450</fullName>
    </submittedName>
</protein>
<keyword evidence="3" id="KW-0479">Metal-binding</keyword>
<comment type="caution">
    <text evidence="7">The sequence shown here is derived from an EMBL/GenBank/DDBJ whole genome shotgun (WGS) entry which is preliminary data.</text>
</comment>
<dbReference type="EMBL" id="JAULSN010000004">
    <property type="protein sequence ID" value="KAK3374272.1"/>
    <property type="molecule type" value="Genomic_DNA"/>
</dbReference>
<feature type="compositionally biased region" description="Low complexity" evidence="5">
    <location>
        <begin position="353"/>
        <end position="365"/>
    </location>
</feature>
<proteinExistence type="inferred from homology"/>
<keyword evidence="6" id="KW-0812">Transmembrane</keyword>
<dbReference type="Proteomes" id="UP001287356">
    <property type="component" value="Unassembled WGS sequence"/>
</dbReference>
<dbReference type="GO" id="GO:0016705">
    <property type="term" value="F:oxidoreductase activity, acting on paired donors, with incorporation or reduction of molecular oxygen"/>
    <property type="evidence" value="ECO:0007669"/>
    <property type="project" value="InterPro"/>
</dbReference>
<dbReference type="AlphaFoldDB" id="A0AAE0KDM6"/>
<dbReference type="PANTHER" id="PTHR24304">
    <property type="entry name" value="CYTOCHROME P450 FAMILY 7"/>
    <property type="match status" value="1"/>
</dbReference>
<evidence type="ECO:0000256" key="4">
    <source>
        <dbReference type="ARBA" id="ARBA00023004"/>
    </source>
</evidence>
<gene>
    <name evidence="7" type="ORF">B0T24DRAFT_704542</name>
</gene>
<keyword evidence="4" id="KW-0408">Iron</keyword>
<feature type="compositionally biased region" description="Basic and acidic residues" evidence="5">
    <location>
        <begin position="366"/>
        <end position="376"/>
    </location>
</feature>
<dbReference type="InterPro" id="IPR036396">
    <property type="entry name" value="Cyt_P450_sf"/>
</dbReference>
<dbReference type="GO" id="GO:0008395">
    <property type="term" value="F:steroid hydroxylase activity"/>
    <property type="evidence" value="ECO:0007669"/>
    <property type="project" value="TreeGrafter"/>
</dbReference>
<evidence type="ECO:0000256" key="5">
    <source>
        <dbReference type="SAM" id="MobiDB-lite"/>
    </source>
</evidence>
<evidence type="ECO:0000256" key="2">
    <source>
        <dbReference type="ARBA" id="ARBA00022617"/>
    </source>
</evidence>
<reference evidence="7" key="2">
    <citation type="submission" date="2023-06" db="EMBL/GenBank/DDBJ databases">
        <authorList>
            <consortium name="Lawrence Berkeley National Laboratory"/>
            <person name="Haridas S."/>
            <person name="Hensen N."/>
            <person name="Bonometti L."/>
            <person name="Westerberg I."/>
            <person name="Brannstrom I.O."/>
            <person name="Guillou S."/>
            <person name="Cros-Aarteil S."/>
            <person name="Calhoun S."/>
            <person name="Kuo A."/>
            <person name="Mondo S."/>
            <person name="Pangilinan J."/>
            <person name="Riley R."/>
            <person name="Labutti K."/>
            <person name="Andreopoulos B."/>
            <person name="Lipzen A."/>
            <person name="Chen C."/>
            <person name="Yanf M."/>
            <person name="Daum C."/>
            <person name="Ng V."/>
            <person name="Clum A."/>
            <person name="Steindorff A."/>
            <person name="Ohm R."/>
            <person name="Martin F."/>
            <person name="Silar P."/>
            <person name="Natvig D."/>
            <person name="Lalanne C."/>
            <person name="Gautier V."/>
            <person name="Ament-Velasquez S.L."/>
            <person name="Kruys A."/>
            <person name="Hutchinson M.I."/>
            <person name="Powell A.J."/>
            <person name="Barry K."/>
            <person name="Miller A.N."/>
            <person name="Grigoriev I.V."/>
            <person name="Debuchy R."/>
            <person name="Gladieux P."/>
            <person name="Thoren M.H."/>
            <person name="Johannesson H."/>
        </authorList>
    </citation>
    <scope>NUCLEOTIDE SEQUENCE</scope>
    <source>
        <strain evidence="7">CBS 958.72</strain>
    </source>
</reference>
<keyword evidence="8" id="KW-1185">Reference proteome</keyword>
<evidence type="ECO:0000256" key="3">
    <source>
        <dbReference type="ARBA" id="ARBA00022723"/>
    </source>
</evidence>
<dbReference type="GO" id="GO:0020037">
    <property type="term" value="F:heme binding"/>
    <property type="evidence" value="ECO:0007669"/>
    <property type="project" value="InterPro"/>
</dbReference>
<evidence type="ECO:0000256" key="1">
    <source>
        <dbReference type="ARBA" id="ARBA00010617"/>
    </source>
</evidence>
<accession>A0AAE0KDM6</accession>
<reference evidence="7" key="1">
    <citation type="journal article" date="2023" name="Mol. Phylogenet. Evol.">
        <title>Genome-scale phylogeny and comparative genomics of the fungal order Sordariales.</title>
        <authorList>
            <person name="Hensen N."/>
            <person name="Bonometti L."/>
            <person name="Westerberg I."/>
            <person name="Brannstrom I.O."/>
            <person name="Guillou S."/>
            <person name="Cros-Aarteil S."/>
            <person name="Calhoun S."/>
            <person name="Haridas S."/>
            <person name="Kuo A."/>
            <person name="Mondo S."/>
            <person name="Pangilinan J."/>
            <person name="Riley R."/>
            <person name="LaButti K."/>
            <person name="Andreopoulos B."/>
            <person name="Lipzen A."/>
            <person name="Chen C."/>
            <person name="Yan M."/>
            <person name="Daum C."/>
            <person name="Ng V."/>
            <person name="Clum A."/>
            <person name="Steindorff A."/>
            <person name="Ohm R.A."/>
            <person name="Martin F."/>
            <person name="Silar P."/>
            <person name="Natvig D.O."/>
            <person name="Lalanne C."/>
            <person name="Gautier V."/>
            <person name="Ament-Velasquez S.L."/>
            <person name="Kruys A."/>
            <person name="Hutchinson M.I."/>
            <person name="Powell A.J."/>
            <person name="Barry K."/>
            <person name="Miller A.N."/>
            <person name="Grigoriev I.V."/>
            <person name="Debuchy R."/>
            <person name="Gladieux P."/>
            <person name="Hiltunen Thoren M."/>
            <person name="Johannesson H."/>
        </authorList>
    </citation>
    <scope>NUCLEOTIDE SEQUENCE</scope>
    <source>
        <strain evidence="7">CBS 958.72</strain>
    </source>
</reference>
<dbReference type="GO" id="GO:0005506">
    <property type="term" value="F:iron ion binding"/>
    <property type="evidence" value="ECO:0007669"/>
    <property type="project" value="InterPro"/>
</dbReference>